<sequence length="88" mass="9850">MDSMDEPPPAPILRREEFVDVGQDRILILYVNDVASITLNGISYNAQLDENGEKMFVIDGEIHYPVKKPLGPLVEAMRRVGLKTPSLL</sequence>
<reference evidence="1" key="1">
    <citation type="journal article" date="2020" name="Nature">
        <title>Giant virus diversity and host interactions through global metagenomics.</title>
        <authorList>
            <person name="Schulz F."/>
            <person name="Roux S."/>
            <person name="Paez-Espino D."/>
            <person name="Jungbluth S."/>
            <person name="Walsh D.A."/>
            <person name="Denef V.J."/>
            <person name="McMahon K.D."/>
            <person name="Konstantinidis K.T."/>
            <person name="Eloe-Fadrosh E.A."/>
            <person name="Kyrpides N.C."/>
            <person name="Woyke T."/>
        </authorList>
    </citation>
    <scope>NUCLEOTIDE SEQUENCE</scope>
    <source>
        <strain evidence="1">GVMAG-M-3300023184-17</strain>
    </source>
</reference>
<name>A0A6C0HYA3_9ZZZZ</name>
<accession>A0A6C0HYA3</accession>
<dbReference type="EMBL" id="MN740041">
    <property type="protein sequence ID" value="QHT85482.1"/>
    <property type="molecule type" value="Genomic_DNA"/>
</dbReference>
<dbReference type="AlphaFoldDB" id="A0A6C0HYA3"/>
<organism evidence="1">
    <name type="scientific">viral metagenome</name>
    <dbReference type="NCBI Taxonomy" id="1070528"/>
    <lineage>
        <taxon>unclassified sequences</taxon>
        <taxon>metagenomes</taxon>
        <taxon>organismal metagenomes</taxon>
    </lineage>
</organism>
<evidence type="ECO:0000313" key="1">
    <source>
        <dbReference type="EMBL" id="QHT85482.1"/>
    </source>
</evidence>
<proteinExistence type="predicted"/>
<protein>
    <submittedName>
        <fullName evidence="1">Uncharacterized protein</fullName>
    </submittedName>
</protein>